<feature type="region of interest" description="Disordered" evidence="1">
    <location>
        <begin position="82"/>
        <end position="123"/>
    </location>
</feature>
<feature type="compositionally biased region" description="Acidic residues" evidence="1">
    <location>
        <begin position="92"/>
        <end position="120"/>
    </location>
</feature>
<dbReference type="Proteomes" id="UP000324800">
    <property type="component" value="Unassembled WGS sequence"/>
</dbReference>
<gene>
    <name evidence="2" type="ORF">EZS28_017341</name>
</gene>
<reference evidence="2 3" key="1">
    <citation type="submission" date="2019-03" db="EMBL/GenBank/DDBJ databases">
        <title>Single cell metagenomics reveals metabolic interactions within the superorganism composed of flagellate Streblomastix strix and complex community of Bacteroidetes bacteria on its surface.</title>
        <authorList>
            <person name="Treitli S.C."/>
            <person name="Kolisko M."/>
            <person name="Husnik F."/>
            <person name="Keeling P."/>
            <person name="Hampl V."/>
        </authorList>
    </citation>
    <scope>NUCLEOTIDE SEQUENCE [LARGE SCALE GENOMIC DNA]</scope>
    <source>
        <strain evidence="2">ST1C</strain>
    </source>
</reference>
<accession>A0A5J4VXR5</accession>
<comment type="caution">
    <text evidence="2">The sequence shown here is derived from an EMBL/GenBank/DDBJ whole genome shotgun (WGS) entry which is preliminary data.</text>
</comment>
<name>A0A5J4VXR5_9EUKA</name>
<evidence type="ECO:0000313" key="2">
    <source>
        <dbReference type="EMBL" id="KAA6387133.1"/>
    </source>
</evidence>
<dbReference type="EMBL" id="SNRW01004503">
    <property type="protein sequence ID" value="KAA6387133.1"/>
    <property type="molecule type" value="Genomic_DNA"/>
</dbReference>
<evidence type="ECO:0000256" key="1">
    <source>
        <dbReference type="SAM" id="MobiDB-lite"/>
    </source>
</evidence>
<evidence type="ECO:0000313" key="3">
    <source>
        <dbReference type="Proteomes" id="UP000324800"/>
    </source>
</evidence>
<sequence>MCSSGCGLNDYDDITSQGIDILDSIFSTIHRHKLNKKEQQIQDDIKDIIELEGLEEENDNLTFHSNRRLDINIKKKSANLKQQFNIQGERSPEEEGDEEANNNDEVDDEEKEEEGEEEDVLVYNDREDLFRQLALLANSK</sequence>
<organism evidence="2 3">
    <name type="scientific">Streblomastix strix</name>
    <dbReference type="NCBI Taxonomy" id="222440"/>
    <lineage>
        <taxon>Eukaryota</taxon>
        <taxon>Metamonada</taxon>
        <taxon>Preaxostyla</taxon>
        <taxon>Oxymonadida</taxon>
        <taxon>Streblomastigidae</taxon>
        <taxon>Streblomastix</taxon>
    </lineage>
</organism>
<protein>
    <submittedName>
        <fullName evidence="2">Uncharacterized protein</fullName>
    </submittedName>
</protein>
<dbReference type="AlphaFoldDB" id="A0A5J4VXR5"/>
<proteinExistence type="predicted"/>